<evidence type="ECO:0000313" key="3">
    <source>
        <dbReference type="Proteomes" id="UP000554520"/>
    </source>
</evidence>
<evidence type="ECO:0000313" key="2">
    <source>
        <dbReference type="EMBL" id="MBB3146805.1"/>
    </source>
</evidence>
<dbReference type="AlphaFoldDB" id="A0A839UA02"/>
<name>A0A839UA02_9HYPH</name>
<reference evidence="2 3" key="1">
    <citation type="submission" date="2020-08" db="EMBL/GenBank/DDBJ databases">
        <title>Genomic Encyclopedia of Type Strains, Phase III (KMG-III): the genomes of soil and plant-associated and newly described type strains.</title>
        <authorList>
            <person name="Whitman W."/>
        </authorList>
    </citation>
    <scope>NUCLEOTIDE SEQUENCE [LARGE SCALE GENOMIC DNA]</scope>
    <source>
        <strain evidence="2 3">CECT 7015</strain>
    </source>
</reference>
<dbReference type="EMBL" id="JACHXN010000009">
    <property type="protein sequence ID" value="MBB3146805.1"/>
    <property type="molecule type" value="Genomic_DNA"/>
</dbReference>
<dbReference type="Proteomes" id="UP000554520">
    <property type="component" value="Unassembled WGS sequence"/>
</dbReference>
<keyword evidence="3" id="KW-1185">Reference proteome</keyword>
<sequence>MEHVKIPRNTWLVVCDGAKALVLRNDGDAELLNLIPVNVRFEVHPPTREQGSDRPGRVYQSQGTARSAMEETDRHSEAERTFIAKVAEWLNSHVQDNTIKQLILIAPPKALGTLREHLLPLARATVSAEIAKDLVKLPIPEIEKHLAA</sequence>
<dbReference type="InterPro" id="IPR041374">
    <property type="entry name" value="BaeRF_family12"/>
</dbReference>
<comment type="caution">
    <text evidence="2">The sequence shown here is derived from an EMBL/GenBank/DDBJ whole genome shotgun (WGS) entry which is preliminary data.</text>
</comment>
<accession>A0A839UA02</accession>
<feature type="compositionally biased region" description="Basic and acidic residues" evidence="1">
    <location>
        <begin position="45"/>
        <end position="56"/>
    </location>
</feature>
<protein>
    <submittedName>
        <fullName evidence="2">Protein required for attachment to host cells</fullName>
    </submittedName>
</protein>
<proteinExistence type="predicted"/>
<gene>
    <name evidence="2" type="ORF">FHS21_003221</name>
</gene>
<dbReference type="RefSeq" id="WP_183662620.1">
    <property type="nucleotide sequence ID" value="NZ_JACHXN010000009.1"/>
</dbReference>
<organism evidence="2 3">
    <name type="scientific">Phyllobacterium trifolii</name>
    <dbReference type="NCBI Taxonomy" id="300193"/>
    <lineage>
        <taxon>Bacteria</taxon>
        <taxon>Pseudomonadati</taxon>
        <taxon>Pseudomonadota</taxon>
        <taxon>Alphaproteobacteria</taxon>
        <taxon>Hyphomicrobiales</taxon>
        <taxon>Phyllobacteriaceae</taxon>
        <taxon>Phyllobacterium</taxon>
    </lineage>
</organism>
<evidence type="ECO:0000256" key="1">
    <source>
        <dbReference type="SAM" id="MobiDB-lite"/>
    </source>
</evidence>
<feature type="region of interest" description="Disordered" evidence="1">
    <location>
        <begin position="45"/>
        <end position="76"/>
    </location>
</feature>
<dbReference type="Pfam" id="PF18856">
    <property type="entry name" value="baeRF_family12"/>
    <property type="match status" value="1"/>
</dbReference>